<comment type="caution">
    <text evidence="2">The sequence shown here is derived from an EMBL/GenBank/DDBJ whole genome shotgun (WGS) entry which is preliminary data.</text>
</comment>
<dbReference type="Proteomes" id="UP000235392">
    <property type="component" value="Unassembled WGS sequence"/>
</dbReference>
<dbReference type="AlphaFoldDB" id="A0A2N5U557"/>
<evidence type="ECO:0008006" key="4">
    <source>
        <dbReference type="Google" id="ProtNLM"/>
    </source>
</evidence>
<feature type="region of interest" description="Disordered" evidence="1">
    <location>
        <begin position="391"/>
        <end position="411"/>
    </location>
</feature>
<proteinExistence type="predicted"/>
<dbReference type="EMBL" id="PGCI01000233">
    <property type="protein sequence ID" value="PLW32885.1"/>
    <property type="molecule type" value="Genomic_DNA"/>
</dbReference>
<evidence type="ECO:0000313" key="2">
    <source>
        <dbReference type="EMBL" id="PLW32885.1"/>
    </source>
</evidence>
<feature type="compositionally biased region" description="Pro residues" evidence="1">
    <location>
        <begin position="21"/>
        <end position="31"/>
    </location>
</feature>
<feature type="compositionally biased region" description="Polar residues" evidence="1">
    <location>
        <begin position="398"/>
        <end position="411"/>
    </location>
</feature>
<feature type="compositionally biased region" description="Pro residues" evidence="1">
    <location>
        <begin position="68"/>
        <end position="79"/>
    </location>
</feature>
<organism evidence="2 3">
    <name type="scientific">Puccinia coronata f. sp. avenae</name>
    <dbReference type="NCBI Taxonomy" id="200324"/>
    <lineage>
        <taxon>Eukaryota</taxon>
        <taxon>Fungi</taxon>
        <taxon>Dikarya</taxon>
        <taxon>Basidiomycota</taxon>
        <taxon>Pucciniomycotina</taxon>
        <taxon>Pucciniomycetes</taxon>
        <taxon>Pucciniales</taxon>
        <taxon>Pucciniaceae</taxon>
        <taxon>Puccinia</taxon>
    </lineage>
</organism>
<evidence type="ECO:0000313" key="3">
    <source>
        <dbReference type="Proteomes" id="UP000235392"/>
    </source>
</evidence>
<protein>
    <recommendedName>
        <fullName evidence="4">Retrotransposon gag domain-containing protein</fullName>
    </recommendedName>
</protein>
<feature type="region of interest" description="Disordered" evidence="1">
    <location>
        <begin position="63"/>
        <end position="123"/>
    </location>
</feature>
<name>A0A2N5U557_9BASI</name>
<feature type="region of interest" description="Disordered" evidence="1">
    <location>
        <begin position="1"/>
        <end position="38"/>
    </location>
</feature>
<accession>A0A2N5U557</accession>
<gene>
    <name evidence="2" type="ORF">PCASD_20851</name>
</gene>
<evidence type="ECO:0000256" key="1">
    <source>
        <dbReference type="SAM" id="MobiDB-lite"/>
    </source>
</evidence>
<sequence>MSYGINKADISTVDKTGTPQGPQPAQNPPTPADRTEIDAMRNDINCMQHSFDKLLDMMTAQAQFDNSPPSPRPPPPPPHQLGYRKHLSGCQQYHHPHDHHHDNQHPPPPPDPNSNPNLHPSMQLNKPLKLKDVWFTGDSANLLLHFGYHPSEHKRMPLPVKNWYSSLVIDNTRQQGVMDMYADLDGQELVLPTLCLVTAFLNELITVFGNKFMRENAKRALAACKQKNMTIWEYNSQFKSLVYLVEDVEETWVEKYVLGLNPRIVWKVMCKQWMDCKSLDKQMAMALDAAAQLNKPARNPDAMEIDAAQVFPANTVLFWMPPGRCAVKGNSAYAAFPLWWQDLTPEASTSQMPPSHRKNAKPSLLVVASSLWLQWQRLRFRLLESPPPGPFSHLPLPNSSSDSGRPSCLRS</sequence>
<reference evidence="2 3" key="1">
    <citation type="submission" date="2017-11" db="EMBL/GenBank/DDBJ databases">
        <title>De novo assembly and phasing of dikaryotic genomes from two isolates of Puccinia coronata f. sp. avenae, the causal agent of oat crown rust.</title>
        <authorList>
            <person name="Miller M.E."/>
            <person name="Zhang Y."/>
            <person name="Omidvar V."/>
            <person name="Sperschneider J."/>
            <person name="Schwessinger B."/>
            <person name="Raley C."/>
            <person name="Palmer J.M."/>
            <person name="Garnica D."/>
            <person name="Upadhyaya N."/>
            <person name="Rathjen J."/>
            <person name="Taylor J.M."/>
            <person name="Park R.F."/>
            <person name="Dodds P.N."/>
            <person name="Hirsch C.D."/>
            <person name="Kianian S.F."/>
            <person name="Figueroa M."/>
        </authorList>
    </citation>
    <scope>NUCLEOTIDE SEQUENCE [LARGE SCALE GENOMIC DNA]</scope>
    <source>
        <strain evidence="2">12SD80</strain>
    </source>
</reference>